<organism evidence="3 4">
    <name type="scientific">Simiduia agarivorans (strain DSM 21679 / JCM 13881 / BCRC 17597 / SA1)</name>
    <dbReference type="NCBI Taxonomy" id="1117647"/>
    <lineage>
        <taxon>Bacteria</taxon>
        <taxon>Pseudomonadati</taxon>
        <taxon>Pseudomonadota</taxon>
        <taxon>Gammaproteobacteria</taxon>
        <taxon>Cellvibrionales</taxon>
        <taxon>Cellvibrionaceae</taxon>
        <taxon>Simiduia</taxon>
    </lineage>
</organism>
<dbReference type="SUPFAM" id="SSF143456">
    <property type="entry name" value="VC0467-like"/>
    <property type="match status" value="1"/>
</dbReference>
<reference evidence="3 4" key="1">
    <citation type="journal article" date="2013" name="Genome Announc.">
        <title>Complete genome sequence of Simiduia agarivorans SA1(T), a marine bacterium able to degrade a variety of polysaccharides.</title>
        <authorList>
            <person name="Lin S.Y."/>
            <person name="Shieh W.Y."/>
            <person name="Chen J.S."/>
            <person name="Tang S.L."/>
        </authorList>
    </citation>
    <scope>NUCLEOTIDE SEQUENCE [LARGE SCALE GENOMIC DNA]</scope>
    <source>
        <strain evidence="4">DSM 21679 / JCM 13881 / BCRC 17597 / SA1</strain>
    </source>
</reference>
<dbReference type="eggNOG" id="COG1678">
    <property type="taxonomic scope" value="Bacteria"/>
</dbReference>
<dbReference type="EMBL" id="CP003746">
    <property type="protein sequence ID" value="AFU99432.1"/>
    <property type="molecule type" value="Genomic_DNA"/>
</dbReference>
<keyword evidence="4" id="KW-1185">Reference proteome</keyword>
<gene>
    <name evidence="3" type="ordered locus">M5M_11275</name>
</gene>
<sequence length="194" mass="20854">MKQTQRAELTAGSLKGHFLISMPSLQDPHFNHSVTYICDHSEDGAMGLVLNHPFSDINLGDIFEQLELEDVQGRSDEPVFAGGPVQQERGFVLHPTGFEGDSTLQVADDVSLTASRDVLISMAGGKGPQRAIVALGYAGWSAGQLEDEIANNSWITLPGDSVLLFDTPAHQRWSAAAERLGFDLNLLSSNAGHA</sequence>
<dbReference type="HAMAP" id="MF_00758">
    <property type="entry name" value="UPF0301"/>
    <property type="match status" value="1"/>
</dbReference>
<dbReference type="OrthoDB" id="9807486at2"/>
<dbReference type="NCBIfam" id="NF001266">
    <property type="entry name" value="PRK00228.1-1"/>
    <property type="match status" value="1"/>
</dbReference>
<evidence type="ECO:0000256" key="1">
    <source>
        <dbReference type="ARBA" id="ARBA00009600"/>
    </source>
</evidence>
<dbReference type="InterPro" id="IPR003774">
    <property type="entry name" value="AlgH-like"/>
</dbReference>
<evidence type="ECO:0000313" key="4">
    <source>
        <dbReference type="Proteomes" id="UP000000466"/>
    </source>
</evidence>
<protein>
    <recommendedName>
        <fullName evidence="2">UPF0301 protein M5M_11275</fullName>
    </recommendedName>
</protein>
<dbReference type="AlphaFoldDB" id="K4KZR9"/>
<evidence type="ECO:0000313" key="3">
    <source>
        <dbReference type="EMBL" id="AFU99432.1"/>
    </source>
</evidence>
<accession>K4KZR9</accession>
<dbReference type="GO" id="GO:0005829">
    <property type="term" value="C:cytosol"/>
    <property type="evidence" value="ECO:0007669"/>
    <property type="project" value="TreeGrafter"/>
</dbReference>
<dbReference type="STRING" id="1117647.M5M_11275"/>
<name>K4KZR9_SIMAS</name>
<dbReference type="Proteomes" id="UP000000466">
    <property type="component" value="Chromosome"/>
</dbReference>
<dbReference type="PANTHER" id="PTHR30327:SF1">
    <property type="entry name" value="UPF0301 PROTEIN YQGE"/>
    <property type="match status" value="1"/>
</dbReference>
<dbReference type="Pfam" id="PF02622">
    <property type="entry name" value="DUF179"/>
    <property type="match status" value="1"/>
</dbReference>
<dbReference type="RefSeq" id="WP_015047596.1">
    <property type="nucleotide sequence ID" value="NC_018868.3"/>
</dbReference>
<evidence type="ECO:0000256" key="2">
    <source>
        <dbReference type="HAMAP-Rule" id="MF_00758"/>
    </source>
</evidence>
<comment type="similarity">
    <text evidence="1 2">Belongs to the UPF0301 (AlgH) family.</text>
</comment>
<proteinExistence type="inferred from homology"/>
<dbReference type="Gene3D" id="3.40.1740.10">
    <property type="entry name" value="VC0467-like"/>
    <property type="match status" value="1"/>
</dbReference>
<dbReference type="HOGENOM" id="CLU_057596_1_0_6"/>
<dbReference type="PANTHER" id="PTHR30327">
    <property type="entry name" value="UNCHARACTERIZED PROTEIN YQGE"/>
    <property type="match status" value="1"/>
</dbReference>
<dbReference type="KEGG" id="saga:M5M_11275"/>